<reference evidence="3" key="1">
    <citation type="submission" date="2015-09" db="EMBL/GenBank/DDBJ databases">
        <authorList>
            <consortium name="Pathogen Informatics"/>
        </authorList>
    </citation>
    <scope>NUCLEOTIDE SEQUENCE [LARGE SCALE GENOMIC DNA]</scope>
    <source>
        <strain evidence="3">Lake Konstanz</strain>
    </source>
</reference>
<feature type="region of interest" description="Disordered" evidence="1">
    <location>
        <begin position="1"/>
        <end position="91"/>
    </location>
</feature>
<dbReference type="EMBL" id="CYKH01001631">
    <property type="protein sequence ID" value="CUG88311.1"/>
    <property type="molecule type" value="Genomic_DNA"/>
</dbReference>
<gene>
    <name evidence="2" type="ORF">BSAL_01625</name>
</gene>
<evidence type="ECO:0000256" key="1">
    <source>
        <dbReference type="SAM" id="MobiDB-lite"/>
    </source>
</evidence>
<sequence length="540" mass="57712">MTTVVVESQLDFHRADEQRRGSSPPVDPATHNPMLSRKSSTFAAVPDTVATTTAGTMGGRAASTSSLRRSPSGSAGGTSARRATTAGTSSSQGVFSALLRQMNNNNNNSAAPNNKNNDTAGGTDAAMLSGSPQRSTLFRLIGTTSTRAAKNIVRHATTVGEEQVARRLLQREEASARYAIAASLYSAAAYQHALLAANPNRIPSTNIIEGVPLLASLYVPHGGDGEGEQRMEQRRVGQAGKYLKAHSSTALGVNKRGPTITTTDGFVVIKNTAYSAVRDTTPSMLSSNASVHSAAAAATPGGGPAAVHRDPTSPPSHTPMRYPYNNNGSLHGGAAARHNNIADLNNEQTFSAVRQFDKVVRAQQETARATYSEVSLAWMPHEEIGFLFKQWNEFFMKWARRAGATPSSLLSSFLCTMLIDDDAEEERAEFLNKVVMEETLEIVCDADAVHTPSSSSWAAPQLFGGGLFLLTNLPAKSQPQPPPPPVVAPAPVPVTLAISYNEFCYVLRNVGEAVFPVRDPVAAIRLLTTSLMDRYHRVHY</sequence>
<feature type="compositionally biased region" description="Low complexity" evidence="1">
    <location>
        <begin position="103"/>
        <end position="117"/>
    </location>
</feature>
<evidence type="ECO:0000313" key="2">
    <source>
        <dbReference type="EMBL" id="CUG88311.1"/>
    </source>
</evidence>
<feature type="region of interest" description="Disordered" evidence="1">
    <location>
        <begin position="103"/>
        <end position="129"/>
    </location>
</feature>
<accession>A0A0S4JFX6</accession>
<dbReference type="AlphaFoldDB" id="A0A0S4JFX6"/>
<feature type="region of interest" description="Disordered" evidence="1">
    <location>
        <begin position="295"/>
        <end position="320"/>
    </location>
</feature>
<name>A0A0S4JFX6_BODSA</name>
<dbReference type="VEuPathDB" id="TriTrypDB:BSAL_01625"/>
<organism evidence="2 3">
    <name type="scientific">Bodo saltans</name>
    <name type="common">Flagellated protozoan</name>
    <dbReference type="NCBI Taxonomy" id="75058"/>
    <lineage>
        <taxon>Eukaryota</taxon>
        <taxon>Discoba</taxon>
        <taxon>Euglenozoa</taxon>
        <taxon>Kinetoplastea</taxon>
        <taxon>Metakinetoplastina</taxon>
        <taxon>Eubodonida</taxon>
        <taxon>Bodonidae</taxon>
        <taxon>Bodo</taxon>
    </lineage>
</organism>
<feature type="compositionally biased region" description="Low complexity" evidence="1">
    <location>
        <begin position="43"/>
        <end position="91"/>
    </location>
</feature>
<keyword evidence="3" id="KW-1185">Reference proteome</keyword>
<protein>
    <submittedName>
        <fullName evidence="2">Uncharacterized protein</fullName>
    </submittedName>
</protein>
<evidence type="ECO:0000313" key="3">
    <source>
        <dbReference type="Proteomes" id="UP000051952"/>
    </source>
</evidence>
<proteinExistence type="predicted"/>
<feature type="compositionally biased region" description="Basic and acidic residues" evidence="1">
    <location>
        <begin position="10"/>
        <end position="20"/>
    </location>
</feature>
<dbReference type="Proteomes" id="UP000051952">
    <property type="component" value="Unassembled WGS sequence"/>
</dbReference>